<name>A0A840SHM2_9RHOB</name>
<dbReference type="GO" id="GO:0016020">
    <property type="term" value="C:membrane"/>
    <property type="evidence" value="ECO:0007669"/>
    <property type="project" value="TreeGrafter"/>
</dbReference>
<dbReference type="Proteomes" id="UP000549457">
    <property type="component" value="Unassembled WGS sequence"/>
</dbReference>
<dbReference type="RefSeq" id="WP_184146520.1">
    <property type="nucleotide sequence ID" value="NZ_JACHFM010000001.1"/>
</dbReference>
<comment type="cofactor">
    <cofactor evidence="1">
        <name>Zn(2+)</name>
        <dbReference type="ChEBI" id="CHEBI:29105"/>
    </cofactor>
</comment>
<keyword evidence="6" id="KW-0482">Metalloprotease</keyword>
<dbReference type="Gene3D" id="3.30.2010.10">
    <property type="entry name" value="Metalloproteases ('zincins'), catalytic domain"/>
    <property type="match status" value="1"/>
</dbReference>
<dbReference type="PANTHER" id="PTHR22726">
    <property type="entry name" value="METALLOENDOPEPTIDASE OMA1"/>
    <property type="match status" value="1"/>
</dbReference>
<feature type="chain" id="PRO_5032948958" evidence="7">
    <location>
        <begin position="23"/>
        <end position="452"/>
    </location>
</feature>
<dbReference type="GO" id="GO:0051603">
    <property type="term" value="P:proteolysis involved in protein catabolic process"/>
    <property type="evidence" value="ECO:0007669"/>
    <property type="project" value="TreeGrafter"/>
</dbReference>
<gene>
    <name evidence="9" type="ORF">HNP73_000355</name>
</gene>
<comment type="caution">
    <text evidence="9">The sequence shown here is derived from an EMBL/GenBank/DDBJ whole genome shotgun (WGS) entry which is preliminary data.</text>
</comment>
<evidence type="ECO:0000256" key="2">
    <source>
        <dbReference type="ARBA" id="ARBA00022670"/>
    </source>
</evidence>
<dbReference type="Pfam" id="PF01435">
    <property type="entry name" value="Peptidase_M48"/>
    <property type="match status" value="1"/>
</dbReference>
<feature type="domain" description="Peptidase M48" evidence="8">
    <location>
        <begin position="92"/>
        <end position="257"/>
    </location>
</feature>
<keyword evidence="7" id="KW-0732">Signal</keyword>
<dbReference type="AlphaFoldDB" id="A0A840SHM2"/>
<evidence type="ECO:0000256" key="6">
    <source>
        <dbReference type="ARBA" id="ARBA00023049"/>
    </source>
</evidence>
<accession>A0A840SHM2</accession>
<dbReference type="PROSITE" id="PS51257">
    <property type="entry name" value="PROKAR_LIPOPROTEIN"/>
    <property type="match status" value="1"/>
</dbReference>
<dbReference type="GO" id="GO:0046872">
    <property type="term" value="F:metal ion binding"/>
    <property type="evidence" value="ECO:0007669"/>
    <property type="project" value="UniProtKB-KW"/>
</dbReference>
<dbReference type="InterPro" id="IPR001915">
    <property type="entry name" value="Peptidase_M48"/>
</dbReference>
<keyword evidence="3" id="KW-0479">Metal-binding</keyword>
<evidence type="ECO:0000256" key="5">
    <source>
        <dbReference type="ARBA" id="ARBA00022833"/>
    </source>
</evidence>
<feature type="signal peptide" evidence="7">
    <location>
        <begin position="1"/>
        <end position="22"/>
    </location>
</feature>
<evidence type="ECO:0000313" key="9">
    <source>
        <dbReference type="EMBL" id="MBB5220434.1"/>
    </source>
</evidence>
<keyword evidence="10" id="KW-1185">Reference proteome</keyword>
<evidence type="ECO:0000256" key="3">
    <source>
        <dbReference type="ARBA" id="ARBA00022723"/>
    </source>
</evidence>
<evidence type="ECO:0000256" key="1">
    <source>
        <dbReference type="ARBA" id="ARBA00001947"/>
    </source>
</evidence>
<evidence type="ECO:0000256" key="4">
    <source>
        <dbReference type="ARBA" id="ARBA00022801"/>
    </source>
</evidence>
<dbReference type="EMBL" id="JACHFM010000001">
    <property type="protein sequence ID" value="MBB5220434.1"/>
    <property type="molecule type" value="Genomic_DNA"/>
</dbReference>
<keyword evidence="5" id="KW-0862">Zinc</keyword>
<dbReference type="GO" id="GO:0004222">
    <property type="term" value="F:metalloendopeptidase activity"/>
    <property type="evidence" value="ECO:0007669"/>
    <property type="project" value="InterPro"/>
</dbReference>
<evidence type="ECO:0000256" key="7">
    <source>
        <dbReference type="SAM" id="SignalP"/>
    </source>
</evidence>
<reference evidence="9 10" key="1">
    <citation type="submission" date="2020-08" db="EMBL/GenBank/DDBJ databases">
        <title>Genomic Encyclopedia of Type Strains, Phase IV (KMG-IV): sequencing the most valuable type-strain genomes for metagenomic binning, comparative biology and taxonomic classification.</title>
        <authorList>
            <person name="Goeker M."/>
        </authorList>
    </citation>
    <scope>NUCLEOTIDE SEQUENCE [LARGE SCALE GENOMIC DNA]</scope>
    <source>
        <strain evidence="9 10">DSM 101730</strain>
    </source>
</reference>
<dbReference type="InterPro" id="IPR051156">
    <property type="entry name" value="Mito/Outer_Membr_Metalloprot"/>
</dbReference>
<organism evidence="9 10">
    <name type="scientific">Amaricoccus macauensis</name>
    <dbReference type="NCBI Taxonomy" id="57001"/>
    <lineage>
        <taxon>Bacteria</taxon>
        <taxon>Pseudomonadati</taxon>
        <taxon>Pseudomonadota</taxon>
        <taxon>Alphaproteobacteria</taxon>
        <taxon>Rhodobacterales</taxon>
        <taxon>Paracoccaceae</taxon>
        <taxon>Amaricoccus</taxon>
    </lineage>
</organism>
<evidence type="ECO:0000313" key="10">
    <source>
        <dbReference type="Proteomes" id="UP000549457"/>
    </source>
</evidence>
<dbReference type="PANTHER" id="PTHR22726:SF1">
    <property type="entry name" value="METALLOENDOPEPTIDASE OMA1, MITOCHONDRIAL"/>
    <property type="match status" value="1"/>
</dbReference>
<keyword evidence="2 9" id="KW-0645">Protease</keyword>
<sequence length="452" mass="46618">MRTSIKYVVISALGFLSACGTAYQMPALAEAELVRANSVIARESAAPVQPVGIFEAVDRFDRVAQRIEPYAEAACRRETPERDCDLAIRVDLDPRSPANAFQTVNSDGPLIIVTGALLQGTKNDDEVAFVMGHEAGHHIARHLEKHEQQQLAGALILGAAAAYAGAGTYQTQYQARQNIENAMNIGAAFGGMAYSQTYELEADMLGAYIAEAAGYDAEKGSLLFARREGGNTGGANGAMSLWSTHPRSPERVATVRYAVADARAKKASGQTLRPEWKGEGATQLAAAAVAPTPVPAAAAPAAATSVAALPTAVSAAPPAAPVAAEAVPTQTSQLPGHRVAGYGCPGFAPQTLYSESQQKLPAGCQLVVPVPGAEARATSKTPVAASIPAAAPLVGSADVAAVAGALPPLPTQTTRLPGHRLAGHGCPGYAPRVLYAEAPNKLPAGCERVQPL</sequence>
<proteinExistence type="predicted"/>
<protein>
    <submittedName>
        <fullName evidence="9">Zn-dependent protease with chaperone function</fullName>
    </submittedName>
</protein>
<keyword evidence="4" id="KW-0378">Hydrolase</keyword>
<dbReference type="CDD" id="cd07324">
    <property type="entry name" value="M48C_Oma1-like"/>
    <property type="match status" value="1"/>
</dbReference>
<evidence type="ECO:0000259" key="8">
    <source>
        <dbReference type="Pfam" id="PF01435"/>
    </source>
</evidence>